<dbReference type="EMBL" id="KL648512">
    <property type="protein sequence ID" value="KEY69813.1"/>
    <property type="molecule type" value="Genomic_DNA"/>
</dbReference>
<evidence type="ECO:0000259" key="2">
    <source>
        <dbReference type="PROSITE" id="PS50048"/>
    </source>
</evidence>
<dbReference type="SMART" id="SM00066">
    <property type="entry name" value="GAL4"/>
    <property type="match status" value="1"/>
</dbReference>
<dbReference type="PANTHER" id="PTHR38111:SF11">
    <property type="entry name" value="TRANSCRIPTION FACTOR DOMAIN-CONTAINING PROTEIN-RELATED"/>
    <property type="match status" value="1"/>
</dbReference>
<reference evidence="3 4" key="1">
    <citation type="journal article" date="2014" name="BMC Genomics">
        <title>Comparative genome sequencing reveals chemotype-specific gene clusters in the toxigenic black mold Stachybotrys.</title>
        <authorList>
            <person name="Semeiks J."/>
            <person name="Borek D."/>
            <person name="Otwinowski Z."/>
            <person name="Grishin N.V."/>
        </authorList>
    </citation>
    <scope>NUCLEOTIDE SEQUENCE [LARGE SCALE GENOMIC DNA]</scope>
    <source>
        <strain evidence="4">CBS 109288 / IBT 7711</strain>
    </source>
</reference>
<evidence type="ECO:0000313" key="4">
    <source>
        <dbReference type="Proteomes" id="UP000028045"/>
    </source>
</evidence>
<proteinExistence type="predicted"/>
<keyword evidence="1" id="KW-0539">Nucleus</keyword>
<dbReference type="AlphaFoldDB" id="A0A084AWY4"/>
<dbReference type="InterPro" id="IPR053178">
    <property type="entry name" value="Osmoadaptation_assoc"/>
</dbReference>
<dbReference type="Pfam" id="PF00172">
    <property type="entry name" value="Zn_clus"/>
    <property type="match status" value="1"/>
</dbReference>
<dbReference type="InterPro" id="IPR036864">
    <property type="entry name" value="Zn2-C6_fun-type_DNA-bd_sf"/>
</dbReference>
<protein>
    <recommendedName>
        <fullName evidence="2">Zn(2)-C6 fungal-type domain-containing protein</fullName>
    </recommendedName>
</protein>
<dbReference type="Gene3D" id="4.10.240.10">
    <property type="entry name" value="Zn(2)-C6 fungal-type DNA-binding domain"/>
    <property type="match status" value="1"/>
</dbReference>
<dbReference type="GO" id="GO:0008270">
    <property type="term" value="F:zinc ion binding"/>
    <property type="evidence" value="ECO:0007669"/>
    <property type="project" value="InterPro"/>
</dbReference>
<feature type="domain" description="Zn(2)-C6 fungal-type" evidence="2">
    <location>
        <begin position="10"/>
        <end position="38"/>
    </location>
</feature>
<keyword evidence="4" id="KW-1185">Reference proteome</keyword>
<dbReference type="CDD" id="cd00067">
    <property type="entry name" value="GAL4"/>
    <property type="match status" value="1"/>
</dbReference>
<name>A0A084AWY4_STACB</name>
<sequence>MVGVPGRSKACSTCRRRRKGCDQQRPACGQCIRAALPCGGYERQRIFVQMTPDDAAGGPLYRSDAPKVLPDALALSAFEESHLAEFWQAYLPGADGDEVLAATGTQLLGVRHWIKAVQQLYVSDVSLKKALLAMSLSTLGKATRQNWMIEEGLRQQIGAVSLMKKALKASSLTQKESIMGTARLISLFVILHGANKKDTLSHTRSWQGLSMGELAIITSRSPEAYTSGHAHHLFVEGRQQLAFGAISLRRRTNLTSPEWMNIPWSLQPKTPRDYMTDIMLHLPEILEYTTLYMACDDAVEKERLRLKNIELSWKCDRFLQDWARKHCPIKIDTDRAVDEAMPELRENLALAYMMTHYWGACLLIYGTLRTMLDPREPLPDRTELRQYCRYQTALIPAFYSPKAGVAGRHMVSFTVVSTIGILRAIDVGVPSPEIEFIMGYIEKFGFVKAISERTFPDPLLRKSFRELAKMEGLRQAYRGLSLPSEATSSVPYPMVAEATPGVLFASA</sequence>
<dbReference type="GO" id="GO:0000981">
    <property type="term" value="F:DNA-binding transcription factor activity, RNA polymerase II-specific"/>
    <property type="evidence" value="ECO:0007669"/>
    <property type="project" value="InterPro"/>
</dbReference>
<dbReference type="HOGENOM" id="CLU_021599_2_2_1"/>
<accession>A0A084AWY4</accession>
<dbReference type="PANTHER" id="PTHR38111">
    <property type="entry name" value="ZN(2)-C6 FUNGAL-TYPE DOMAIN-CONTAINING PROTEIN-RELATED"/>
    <property type="match status" value="1"/>
</dbReference>
<dbReference type="SUPFAM" id="SSF57701">
    <property type="entry name" value="Zn2/Cys6 DNA-binding domain"/>
    <property type="match status" value="1"/>
</dbReference>
<evidence type="ECO:0000313" key="3">
    <source>
        <dbReference type="EMBL" id="KEY69813.1"/>
    </source>
</evidence>
<dbReference type="InterPro" id="IPR001138">
    <property type="entry name" value="Zn2Cys6_DnaBD"/>
</dbReference>
<dbReference type="PROSITE" id="PS50048">
    <property type="entry name" value="ZN2_CY6_FUNGAL_2"/>
    <property type="match status" value="1"/>
</dbReference>
<dbReference type="PROSITE" id="PS00463">
    <property type="entry name" value="ZN2_CY6_FUNGAL_1"/>
    <property type="match status" value="1"/>
</dbReference>
<gene>
    <name evidence="3" type="ORF">S7711_08597</name>
</gene>
<dbReference type="OrthoDB" id="3525185at2759"/>
<organism evidence="3 4">
    <name type="scientific">Stachybotrys chartarum (strain CBS 109288 / IBT 7711)</name>
    <name type="common">Toxic black mold</name>
    <name type="synonym">Stilbospora chartarum</name>
    <dbReference type="NCBI Taxonomy" id="1280523"/>
    <lineage>
        <taxon>Eukaryota</taxon>
        <taxon>Fungi</taxon>
        <taxon>Dikarya</taxon>
        <taxon>Ascomycota</taxon>
        <taxon>Pezizomycotina</taxon>
        <taxon>Sordariomycetes</taxon>
        <taxon>Hypocreomycetidae</taxon>
        <taxon>Hypocreales</taxon>
        <taxon>Stachybotryaceae</taxon>
        <taxon>Stachybotrys</taxon>
    </lineage>
</organism>
<dbReference type="Proteomes" id="UP000028045">
    <property type="component" value="Unassembled WGS sequence"/>
</dbReference>
<evidence type="ECO:0000256" key="1">
    <source>
        <dbReference type="ARBA" id="ARBA00023242"/>
    </source>
</evidence>